<feature type="compositionally biased region" description="Basic residues" evidence="1">
    <location>
        <begin position="134"/>
        <end position="145"/>
    </location>
</feature>
<feature type="region of interest" description="Disordered" evidence="1">
    <location>
        <begin position="1"/>
        <end position="55"/>
    </location>
</feature>
<dbReference type="Proteomes" id="UP000309038">
    <property type="component" value="Unassembled WGS sequence"/>
</dbReference>
<keyword evidence="4" id="KW-1185">Reference proteome</keyword>
<feature type="compositionally biased region" description="Basic and acidic residues" evidence="1">
    <location>
        <begin position="146"/>
        <end position="168"/>
    </location>
</feature>
<feature type="compositionally biased region" description="Pro residues" evidence="1">
    <location>
        <begin position="42"/>
        <end position="51"/>
    </location>
</feature>
<feature type="region of interest" description="Disordered" evidence="1">
    <location>
        <begin position="121"/>
        <end position="176"/>
    </location>
</feature>
<feature type="compositionally biased region" description="Pro residues" evidence="1">
    <location>
        <begin position="1"/>
        <end position="15"/>
    </location>
</feature>
<dbReference type="PANTHER" id="PTHR34409">
    <property type="entry name" value="SET DOMAIN-CONTAINING PROTEIN"/>
    <property type="match status" value="1"/>
</dbReference>
<dbReference type="EMBL" id="SGPJ01000016">
    <property type="protein sequence ID" value="THH01801.1"/>
    <property type="molecule type" value="Genomic_DNA"/>
</dbReference>
<sequence length="393" mass="42236">MSQQPNQPPHTPTPPQVWVSPENTIYSQGPDGGWVPVGSVNPPIPPLPPTNGPNCSTLRQPLPTTVQAAVAGLLQLPRSHAAIDPALQATLLPTQALPGPSQLQTGTAGPLHAAREVLQLRGHSPSEKVAGSRRSLKANPKGKGKARMDSSDTRKRKREPADEVDARGSKKGGRIKGVANYTDEEVLKLLDFAERELPVGGKGWSRVGLCLRAYAKKVSWPERTDKSIEAKFKQLVCTTKPTGDAECPPTVERAHEVDDLINERVCTRDLDNEEIVDNLDDAASHISVSDNGNNSDNEDDGLGSDGCPPPEKKPCVVKKNADTSTMPPCTAAPRRTRTSANAGLDALNRISSHFDPTVQASRASDRAAASFQNVQLISLNQQIRDLHSEITHL</sequence>
<gene>
    <name evidence="3" type="ORF">EW026_g982</name>
</gene>
<evidence type="ECO:0000313" key="4">
    <source>
        <dbReference type="Proteomes" id="UP000309038"/>
    </source>
</evidence>
<dbReference type="Pfam" id="PF20681">
    <property type="entry name" value="DUF6818"/>
    <property type="match status" value="1"/>
</dbReference>
<reference evidence="3 4" key="1">
    <citation type="submission" date="2019-02" db="EMBL/GenBank/DDBJ databases">
        <title>Genome sequencing of the rare red list fungi Phlebia centrifuga.</title>
        <authorList>
            <person name="Buettner E."/>
            <person name="Kellner H."/>
        </authorList>
    </citation>
    <scope>NUCLEOTIDE SEQUENCE [LARGE SCALE GENOMIC DNA]</scope>
    <source>
        <strain evidence="3 4">DSM 108282</strain>
    </source>
</reference>
<dbReference type="AlphaFoldDB" id="A0A4S4KU20"/>
<dbReference type="InterPro" id="IPR049203">
    <property type="entry name" value="DUF6818"/>
</dbReference>
<feature type="domain" description="DUF6818" evidence="2">
    <location>
        <begin position="198"/>
        <end position="273"/>
    </location>
</feature>
<evidence type="ECO:0000313" key="3">
    <source>
        <dbReference type="EMBL" id="THH01801.1"/>
    </source>
</evidence>
<proteinExistence type="predicted"/>
<dbReference type="PANTHER" id="PTHR34409:SF1">
    <property type="entry name" value="MYB-LIKE DOMAIN-CONTAINING PROTEIN"/>
    <property type="match status" value="1"/>
</dbReference>
<name>A0A4S4KU20_9APHY</name>
<comment type="caution">
    <text evidence="3">The sequence shown here is derived from an EMBL/GenBank/DDBJ whole genome shotgun (WGS) entry which is preliminary data.</text>
</comment>
<feature type="region of interest" description="Disordered" evidence="1">
    <location>
        <begin position="286"/>
        <end position="335"/>
    </location>
</feature>
<accession>A0A4S4KU20</accession>
<organism evidence="3 4">
    <name type="scientific">Hermanssonia centrifuga</name>
    <dbReference type="NCBI Taxonomy" id="98765"/>
    <lineage>
        <taxon>Eukaryota</taxon>
        <taxon>Fungi</taxon>
        <taxon>Dikarya</taxon>
        <taxon>Basidiomycota</taxon>
        <taxon>Agaricomycotina</taxon>
        <taxon>Agaricomycetes</taxon>
        <taxon>Polyporales</taxon>
        <taxon>Meruliaceae</taxon>
        <taxon>Hermanssonia</taxon>
    </lineage>
</organism>
<protein>
    <recommendedName>
        <fullName evidence="2">DUF6818 domain-containing protein</fullName>
    </recommendedName>
</protein>
<evidence type="ECO:0000259" key="2">
    <source>
        <dbReference type="Pfam" id="PF20681"/>
    </source>
</evidence>
<evidence type="ECO:0000256" key="1">
    <source>
        <dbReference type="SAM" id="MobiDB-lite"/>
    </source>
</evidence>